<name>A0A485KFR6_9STRA</name>
<dbReference type="EMBL" id="VJMH01005880">
    <property type="protein sequence ID" value="KAF0692460.1"/>
    <property type="molecule type" value="Genomic_DNA"/>
</dbReference>
<keyword evidence="11" id="KW-1185">Reference proteome</keyword>
<evidence type="ECO:0000313" key="9">
    <source>
        <dbReference type="EMBL" id="VFT93225.1"/>
    </source>
</evidence>
<accession>A0A485KFR6</accession>
<dbReference type="EMBL" id="CAADRA010002558">
    <property type="protein sequence ID" value="VFT83370.1"/>
    <property type="molecule type" value="Genomic_DNA"/>
</dbReference>
<dbReference type="EMBL" id="VJMH01002556">
    <property type="protein sequence ID" value="KAF0708352.1"/>
    <property type="molecule type" value="Genomic_DNA"/>
</dbReference>
<dbReference type="EMBL" id="CAADRA010005901">
    <property type="protein sequence ID" value="VFT93225.1"/>
    <property type="molecule type" value="Genomic_DNA"/>
</dbReference>
<evidence type="ECO:0000313" key="10">
    <source>
        <dbReference type="EMBL" id="VFT93551.1"/>
    </source>
</evidence>
<organism evidence="6 11">
    <name type="scientific">Aphanomyces stellatus</name>
    <dbReference type="NCBI Taxonomy" id="120398"/>
    <lineage>
        <taxon>Eukaryota</taxon>
        <taxon>Sar</taxon>
        <taxon>Stramenopiles</taxon>
        <taxon>Oomycota</taxon>
        <taxon>Saprolegniomycetes</taxon>
        <taxon>Saprolegniales</taxon>
        <taxon>Verrucalvaceae</taxon>
        <taxon>Aphanomyces</taxon>
    </lineage>
</organism>
<evidence type="ECO:0000313" key="1">
    <source>
        <dbReference type="EMBL" id="KAF0692082.1"/>
    </source>
</evidence>
<sequence length="137" mass="15323">MDESFDVPVSVDAAIDFLSLPENWKLILDKPSVAVIDPTAYEVGDAFLVDNVHLDRSKPSDQLSYVVHCHIMGVRNVLTLEVTWSFTSTAGGCSIRRVIRHFRQHRLLLVPIIPIARPVTFQENRKIAALLSTNNAT</sequence>
<gene>
    <name evidence="6" type="primary">Aste57867_6374</name>
    <name evidence="9" type="synonym">Aste57867_16451</name>
    <name evidence="10" type="synonym">Aste57867_16786</name>
    <name evidence="7" type="synonym">Aste57867_6375</name>
    <name evidence="8" type="synonym">Aste57867_7460</name>
    <name evidence="4" type="ORF">As57867_006359</name>
    <name evidence="5" type="ORF">As57867_006360</name>
    <name evidence="3" type="ORF">As57867_007434</name>
    <name evidence="2" type="ORF">As57867_016394</name>
    <name evidence="1" type="ORF">As57867_016729</name>
    <name evidence="9" type="ORF">ASTE57867_16451</name>
    <name evidence="10" type="ORF">ASTE57867_16786</name>
    <name evidence="6" type="ORF">ASTE57867_6374</name>
    <name evidence="7" type="ORF">ASTE57867_6375</name>
    <name evidence="8" type="ORF">ASTE57867_7460</name>
</gene>
<evidence type="ECO:0000313" key="8">
    <source>
        <dbReference type="EMBL" id="VFT84372.1"/>
    </source>
</evidence>
<reference evidence="6 11" key="1">
    <citation type="submission" date="2019-03" db="EMBL/GenBank/DDBJ databases">
        <authorList>
            <person name="Gaulin E."/>
            <person name="Dumas B."/>
        </authorList>
    </citation>
    <scope>NUCLEOTIDE SEQUENCE [LARGE SCALE GENOMIC DNA]</scope>
    <source>
        <strain evidence="6">CBS 568.67</strain>
    </source>
</reference>
<evidence type="ECO:0000313" key="5">
    <source>
        <dbReference type="EMBL" id="KAF0708352.1"/>
    </source>
</evidence>
<dbReference type="EMBL" id="VJMH01002556">
    <property type="protein sequence ID" value="KAF0708351.1"/>
    <property type="molecule type" value="Genomic_DNA"/>
</dbReference>
<dbReference type="AlphaFoldDB" id="A0A485KFR6"/>
<dbReference type="EMBL" id="CAADRA010002558">
    <property type="protein sequence ID" value="VFT83369.1"/>
    <property type="molecule type" value="Genomic_DNA"/>
</dbReference>
<dbReference type="Proteomes" id="UP000332933">
    <property type="component" value="Unassembled WGS sequence"/>
</dbReference>
<proteinExistence type="predicted"/>
<dbReference type="EMBL" id="CAADRA010004055">
    <property type="protein sequence ID" value="VFT84372.1"/>
    <property type="molecule type" value="Genomic_DNA"/>
</dbReference>
<dbReference type="EMBL" id="CAADRA010006006">
    <property type="protein sequence ID" value="VFT93551.1"/>
    <property type="molecule type" value="Genomic_DNA"/>
</dbReference>
<reference evidence="1" key="2">
    <citation type="submission" date="2019-06" db="EMBL/GenBank/DDBJ databases">
        <title>Genomics analysis of Aphanomyces spp. identifies a new class of oomycete effector associated with host adaptation.</title>
        <authorList>
            <person name="Gaulin E."/>
        </authorList>
    </citation>
    <scope>NUCLEOTIDE SEQUENCE</scope>
    <source>
        <strain evidence="1">CBS 578.67</strain>
    </source>
</reference>
<dbReference type="EMBL" id="VJMH01004043">
    <property type="protein sequence ID" value="KAF0703979.1"/>
    <property type="molecule type" value="Genomic_DNA"/>
</dbReference>
<evidence type="ECO:0000313" key="3">
    <source>
        <dbReference type="EMBL" id="KAF0703979.1"/>
    </source>
</evidence>
<evidence type="ECO:0000313" key="2">
    <source>
        <dbReference type="EMBL" id="KAF0692460.1"/>
    </source>
</evidence>
<dbReference type="EMBL" id="VJMH01005985">
    <property type="protein sequence ID" value="KAF0692082.1"/>
    <property type="molecule type" value="Genomic_DNA"/>
</dbReference>
<protein>
    <submittedName>
        <fullName evidence="9">Aste57867_16451 protein</fullName>
    </submittedName>
    <submittedName>
        <fullName evidence="10">Aste57867_16786 protein</fullName>
    </submittedName>
    <submittedName>
        <fullName evidence="6">Aste57867_6374 protein</fullName>
    </submittedName>
    <submittedName>
        <fullName evidence="7">Aste57867_6375 protein</fullName>
    </submittedName>
    <submittedName>
        <fullName evidence="8">Aste57867_7460 protein</fullName>
    </submittedName>
</protein>
<evidence type="ECO:0000313" key="4">
    <source>
        <dbReference type="EMBL" id="KAF0708351.1"/>
    </source>
</evidence>
<evidence type="ECO:0000313" key="6">
    <source>
        <dbReference type="EMBL" id="VFT83369.1"/>
    </source>
</evidence>
<evidence type="ECO:0000313" key="7">
    <source>
        <dbReference type="EMBL" id="VFT83370.1"/>
    </source>
</evidence>
<evidence type="ECO:0000313" key="11">
    <source>
        <dbReference type="Proteomes" id="UP000332933"/>
    </source>
</evidence>